<accession>A0A5C5YM98</accession>
<dbReference type="Proteomes" id="UP000318478">
    <property type="component" value="Unassembled WGS sequence"/>
</dbReference>
<gene>
    <name evidence="2" type="ORF">Pla123a_28800</name>
</gene>
<keyword evidence="3" id="KW-1185">Reference proteome</keyword>
<reference evidence="2 3" key="1">
    <citation type="submission" date="2019-02" db="EMBL/GenBank/DDBJ databases">
        <title>Deep-cultivation of Planctomycetes and their phenomic and genomic characterization uncovers novel biology.</title>
        <authorList>
            <person name="Wiegand S."/>
            <person name="Jogler M."/>
            <person name="Boedeker C."/>
            <person name="Pinto D."/>
            <person name="Vollmers J."/>
            <person name="Rivas-Marin E."/>
            <person name="Kohn T."/>
            <person name="Peeters S.H."/>
            <person name="Heuer A."/>
            <person name="Rast P."/>
            <person name="Oberbeckmann S."/>
            <person name="Bunk B."/>
            <person name="Jeske O."/>
            <person name="Meyerdierks A."/>
            <person name="Storesund J.E."/>
            <person name="Kallscheuer N."/>
            <person name="Luecker S."/>
            <person name="Lage O.M."/>
            <person name="Pohl T."/>
            <person name="Merkel B.J."/>
            <person name="Hornburger P."/>
            <person name="Mueller R.-W."/>
            <person name="Bruemmer F."/>
            <person name="Labrenz M."/>
            <person name="Spormann A.M."/>
            <person name="Op Den Camp H."/>
            <person name="Overmann J."/>
            <person name="Amann R."/>
            <person name="Jetten M.S.M."/>
            <person name="Mascher T."/>
            <person name="Medema M.H."/>
            <person name="Devos D.P."/>
            <person name="Kaster A.-K."/>
            <person name="Ovreas L."/>
            <person name="Rohde M."/>
            <person name="Galperin M.Y."/>
            <person name="Jogler C."/>
        </authorList>
    </citation>
    <scope>NUCLEOTIDE SEQUENCE [LARGE SCALE GENOMIC DNA]</scope>
    <source>
        <strain evidence="2 3">Pla123a</strain>
    </source>
</reference>
<evidence type="ECO:0000256" key="1">
    <source>
        <dbReference type="SAM" id="MobiDB-lite"/>
    </source>
</evidence>
<dbReference type="RefSeq" id="WP_146588042.1">
    <property type="nucleotide sequence ID" value="NZ_SJPO01000006.1"/>
</dbReference>
<evidence type="ECO:0000313" key="2">
    <source>
        <dbReference type="EMBL" id="TWT76091.1"/>
    </source>
</evidence>
<feature type="region of interest" description="Disordered" evidence="1">
    <location>
        <begin position="498"/>
        <end position="522"/>
    </location>
</feature>
<dbReference type="AlphaFoldDB" id="A0A5C5YM98"/>
<proteinExistence type="predicted"/>
<feature type="compositionally biased region" description="Basic and acidic residues" evidence="1">
    <location>
        <begin position="504"/>
        <end position="522"/>
    </location>
</feature>
<protein>
    <recommendedName>
        <fullName evidence="4">Phage-related minor tail protein</fullName>
    </recommendedName>
</protein>
<evidence type="ECO:0008006" key="4">
    <source>
        <dbReference type="Google" id="ProtNLM"/>
    </source>
</evidence>
<organism evidence="2 3">
    <name type="scientific">Posidoniimonas polymericola</name>
    <dbReference type="NCBI Taxonomy" id="2528002"/>
    <lineage>
        <taxon>Bacteria</taxon>
        <taxon>Pseudomonadati</taxon>
        <taxon>Planctomycetota</taxon>
        <taxon>Planctomycetia</taxon>
        <taxon>Pirellulales</taxon>
        <taxon>Lacipirellulaceae</taxon>
        <taxon>Posidoniimonas</taxon>
    </lineage>
</organism>
<dbReference type="EMBL" id="SJPO01000006">
    <property type="protein sequence ID" value="TWT76091.1"/>
    <property type="molecule type" value="Genomic_DNA"/>
</dbReference>
<comment type="caution">
    <text evidence="2">The sequence shown here is derived from an EMBL/GenBank/DDBJ whole genome shotgun (WGS) entry which is preliminary data.</text>
</comment>
<sequence length="522" mass="55356">MNTSPTYASVLHRLAAGEAIDGAELLAGKYRQQMERVTTASNSAFSSKLLGQVTSMATGLLSAGSAVQLVRRELNLLREASERVNATQVGAAQARETLKQNIAVLPAAQRTAFLARADKLGSSLGQDQNVIDVALADAFSGSGGNVNAAFSNVRAAAGYNPNSPGNIAVTAGGLSDVSKATNRVDPAFNLGVLNKVGAASRVIDPKKQLLAIPKTMGGLANSEFTYQESGAMFAALSNRLVDPEGNTTRTAALNFGSRLEQFVAEAIKSGKVAGNVDTFGERLQAVRSNKSLADDFLGSLGGPIEAQGELEQFVRSSRSPLAMEFSRVKQSLADEASIASHGRGLLDWVGSGKFSRAASTELVVAAGSDKVRRVFADAELSLNAANDVYDLLGDTSSRVRTGKLGRSTNWFPRATTEAGIYSRVGETMSRSEAIAELDNRVRELERISPAVPRGSLTTAERTAWHLQQNDPAFASETNEMLEELRAMRSSLVELQERAATAAERTADAVESADRVDRGSRQE</sequence>
<name>A0A5C5YM98_9BACT</name>
<evidence type="ECO:0000313" key="3">
    <source>
        <dbReference type="Proteomes" id="UP000318478"/>
    </source>
</evidence>